<evidence type="ECO:0000313" key="1">
    <source>
        <dbReference type="EMBL" id="KJZ75651.1"/>
    </source>
</evidence>
<reference evidence="1 2" key="1">
    <citation type="journal article" date="2014" name="Genome Biol. Evol.">
        <title>Comparative genomics and transcriptomics analyses reveal divergent lifestyle features of nematode endoparasitic fungus Hirsutella minnesotensis.</title>
        <authorList>
            <person name="Lai Y."/>
            <person name="Liu K."/>
            <person name="Zhang X."/>
            <person name="Zhang X."/>
            <person name="Li K."/>
            <person name="Wang N."/>
            <person name="Shu C."/>
            <person name="Wu Y."/>
            <person name="Wang C."/>
            <person name="Bushley K.E."/>
            <person name="Xiang M."/>
            <person name="Liu X."/>
        </authorList>
    </citation>
    <scope>NUCLEOTIDE SEQUENCE [LARGE SCALE GENOMIC DNA]</scope>
    <source>
        <strain evidence="1 2">3608</strain>
    </source>
</reference>
<evidence type="ECO:0000313" key="2">
    <source>
        <dbReference type="Proteomes" id="UP000054481"/>
    </source>
</evidence>
<protein>
    <submittedName>
        <fullName evidence="1">Uncharacterized protein</fullName>
    </submittedName>
</protein>
<gene>
    <name evidence="1" type="ORF">HIM_04808</name>
</gene>
<proteinExistence type="predicted"/>
<accession>A0A0F7ZKV0</accession>
<dbReference type="EMBL" id="KQ030515">
    <property type="protein sequence ID" value="KJZ75651.1"/>
    <property type="molecule type" value="Genomic_DNA"/>
</dbReference>
<dbReference type="Proteomes" id="UP000054481">
    <property type="component" value="Unassembled WGS sequence"/>
</dbReference>
<keyword evidence="2" id="KW-1185">Reference proteome</keyword>
<dbReference type="AlphaFoldDB" id="A0A0F7ZKV0"/>
<sequence>MGNLYSRPSTPAGCWWFGQGWTTGRQLFPTQAWSRLQQYKWDCDCHKHLACLWGEPTRPPLKEFLDAFLPQQVYEACPELQKLPPPRLRETWNDATPDEIPRWRPFKHGKRGLEDAIQEEPSHVDHLLWAIELLPKHKRSMVEAKYGIGDTQQGSLVKRTTNTTLTGLDANPQLILEVLLADPSTQGQMVIGSLPTSMGDSIMRCAERSVLGTLDRVASKHQELHGSYVDSLQRIVGAWTDHAPPVAASSPTLISDLLCDHIYQQAVFDVEQRDLDQRLIATYDEVGDALDLKFAFHGDTPVLQSLGSALVASEHLNWTESHMATVFGSEMPALAVGFGFLMLLLHGKTIE</sequence>
<organism evidence="1 2">
    <name type="scientific">Hirsutella minnesotensis 3608</name>
    <dbReference type="NCBI Taxonomy" id="1043627"/>
    <lineage>
        <taxon>Eukaryota</taxon>
        <taxon>Fungi</taxon>
        <taxon>Dikarya</taxon>
        <taxon>Ascomycota</taxon>
        <taxon>Pezizomycotina</taxon>
        <taxon>Sordariomycetes</taxon>
        <taxon>Hypocreomycetidae</taxon>
        <taxon>Hypocreales</taxon>
        <taxon>Ophiocordycipitaceae</taxon>
        <taxon>Hirsutella</taxon>
    </lineage>
</organism>
<dbReference type="OrthoDB" id="10649191at2759"/>
<name>A0A0F7ZKV0_9HYPO</name>